<reference evidence="1 2" key="1">
    <citation type="journal article" date="2024" name="IMA Fungus">
        <title>IMA Genome - F19 : A genome assembly and annotation guide to empower mycologists, including annotated draft genome sequences of Ceratocystis pirilliformis, Diaporthe australafricana, Fusarium ophioides, Paecilomyces lecythidis, and Sporothrix stenoceras.</title>
        <authorList>
            <person name="Aylward J."/>
            <person name="Wilson A.M."/>
            <person name="Visagie C.M."/>
            <person name="Spraker J."/>
            <person name="Barnes I."/>
            <person name="Buitendag C."/>
            <person name="Ceriani C."/>
            <person name="Del Mar Angel L."/>
            <person name="du Plessis D."/>
            <person name="Fuchs T."/>
            <person name="Gasser K."/>
            <person name="Kramer D."/>
            <person name="Li W."/>
            <person name="Munsamy K."/>
            <person name="Piso A."/>
            <person name="Price J.L."/>
            <person name="Sonnekus B."/>
            <person name="Thomas C."/>
            <person name="van der Nest A."/>
            <person name="van Dijk A."/>
            <person name="van Heerden A."/>
            <person name="van Vuuren N."/>
            <person name="Yilmaz N."/>
            <person name="Duong T.A."/>
            <person name="van der Merwe N.A."/>
            <person name="Wingfield M.J."/>
            <person name="Wingfield B.D."/>
        </authorList>
    </citation>
    <scope>NUCLEOTIDE SEQUENCE [LARGE SCALE GENOMIC DNA]</scope>
    <source>
        <strain evidence="1 2">CMW 18300</strain>
    </source>
</reference>
<dbReference type="EMBL" id="JAWRVE010000111">
    <property type="protein sequence ID" value="KAL1857611.1"/>
    <property type="molecule type" value="Genomic_DNA"/>
</dbReference>
<comment type="caution">
    <text evidence="1">The sequence shown here is derived from an EMBL/GenBank/DDBJ whole genome shotgun (WGS) entry which is preliminary data.</text>
</comment>
<accession>A0ABR3WB85</accession>
<proteinExistence type="predicted"/>
<name>A0ABR3WB85_9PEZI</name>
<keyword evidence="2" id="KW-1185">Reference proteome</keyword>
<organism evidence="1 2">
    <name type="scientific">Diaporthe australafricana</name>
    <dbReference type="NCBI Taxonomy" id="127596"/>
    <lineage>
        <taxon>Eukaryota</taxon>
        <taxon>Fungi</taxon>
        <taxon>Dikarya</taxon>
        <taxon>Ascomycota</taxon>
        <taxon>Pezizomycotina</taxon>
        <taxon>Sordariomycetes</taxon>
        <taxon>Sordariomycetidae</taxon>
        <taxon>Diaporthales</taxon>
        <taxon>Diaporthaceae</taxon>
        <taxon>Diaporthe</taxon>
    </lineage>
</organism>
<sequence>MNIDPSNIEFYPQNGFGFQRGISEETGAAILDPVTTFSSAIFRNQAEASVMASVVADYIVWLRKAPPGGGVPAAFESPVYLGMLDNLEIRLRELCEMSESRSSGALRELVTALEALAPPGGAMAARLNSLEGDLQKEARERAETFRARYNPCELLSQQSRDALQ</sequence>
<dbReference type="Proteomes" id="UP001583177">
    <property type="component" value="Unassembled WGS sequence"/>
</dbReference>
<evidence type="ECO:0000313" key="2">
    <source>
        <dbReference type="Proteomes" id="UP001583177"/>
    </source>
</evidence>
<gene>
    <name evidence="1" type="ORF">Daus18300_010251</name>
</gene>
<evidence type="ECO:0000313" key="1">
    <source>
        <dbReference type="EMBL" id="KAL1857611.1"/>
    </source>
</evidence>
<protein>
    <submittedName>
        <fullName evidence="1">Uncharacterized protein</fullName>
    </submittedName>
</protein>